<dbReference type="Gene3D" id="2.60.40.230">
    <property type="entry name" value="Neocarzinostatin-like"/>
    <property type="match status" value="2"/>
</dbReference>
<dbReference type="InterPro" id="IPR007331">
    <property type="entry name" value="Htaa"/>
</dbReference>
<evidence type="ECO:0000256" key="3">
    <source>
        <dbReference type="SAM" id="SignalP"/>
    </source>
</evidence>
<evidence type="ECO:0000256" key="2">
    <source>
        <dbReference type="SAM" id="Phobius"/>
    </source>
</evidence>
<dbReference type="PANTHER" id="PTHR45725:SF18">
    <property type="entry name" value="ORC1-LIKE AAA ATPASE DOMAIN-CONTAINING PROTEIN"/>
    <property type="match status" value="1"/>
</dbReference>
<dbReference type="RefSeq" id="WP_135121224.1">
    <property type="nucleotide sequence ID" value="NZ_SPQZ01000006.1"/>
</dbReference>
<dbReference type="PANTHER" id="PTHR45725">
    <property type="entry name" value="FORMIN HOMOLOGY 2 FAMILY MEMBER"/>
    <property type="match status" value="1"/>
</dbReference>
<feature type="compositionally biased region" description="Pro residues" evidence="1">
    <location>
        <begin position="123"/>
        <end position="138"/>
    </location>
</feature>
<evidence type="ECO:0000313" key="6">
    <source>
        <dbReference type="EMBL" id="TFV95278.1"/>
    </source>
</evidence>
<evidence type="ECO:0000256" key="1">
    <source>
        <dbReference type="SAM" id="MobiDB-lite"/>
    </source>
</evidence>
<dbReference type="InterPro" id="IPR013783">
    <property type="entry name" value="Ig-like_fold"/>
</dbReference>
<dbReference type="Pfam" id="PF04213">
    <property type="entry name" value="HtaA"/>
    <property type="match status" value="3"/>
</dbReference>
<keyword evidence="7" id="KW-1185">Reference proteome</keyword>
<keyword evidence="2" id="KW-0472">Membrane</keyword>
<evidence type="ECO:0000313" key="7">
    <source>
        <dbReference type="Proteomes" id="UP000298127"/>
    </source>
</evidence>
<dbReference type="Pfam" id="PF16640">
    <property type="entry name" value="Big_3_5"/>
    <property type="match status" value="2"/>
</dbReference>
<comment type="caution">
    <text evidence="6">The sequence shown here is derived from an EMBL/GenBank/DDBJ whole genome shotgun (WGS) entry which is preliminary data.</text>
</comment>
<dbReference type="InterPro" id="IPR051425">
    <property type="entry name" value="Formin_Homology"/>
</dbReference>
<proteinExistence type="predicted"/>
<dbReference type="EMBL" id="SPQZ01000006">
    <property type="protein sequence ID" value="TFV95278.1"/>
    <property type="molecule type" value="Genomic_DNA"/>
</dbReference>
<reference evidence="6 7" key="1">
    <citation type="journal article" date="2018" name="J. Microbiol.">
        <title>Leifsonia flava sp. nov., a novel actinobacterium isolated from the rhizosphere of Aquilegia viridiflora.</title>
        <authorList>
            <person name="Cai Y."/>
            <person name="Tao W.Z."/>
            <person name="Ma Y.J."/>
            <person name="Cheng J."/>
            <person name="Zhang M.Y."/>
            <person name="Zhang Y.X."/>
        </authorList>
    </citation>
    <scope>NUCLEOTIDE SEQUENCE [LARGE SCALE GENOMIC DNA]</scope>
    <source>
        <strain evidence="6 7">SYP-B2174</strain>
    </source>
</reference>
<organism evidence="6 7">
    <name type="scientific">Orlajensenia leifsoniae</name>
    <dbReference type="NCBI Taxonomy" id="2561933"/>
    <lineage>
        <taxon>Bacteria</taxon>
        <taxon>Bacillati</taxon>
        <taxon>Actinomycetota</taxon>
        <taxon>Actinomycetes</taxon>
        <taxon>Micrococcales</taxon>
        <taxon>Microbacteriaceae</taxon>
        <taxon>Orlajensenia</taxon>
    </lineage>
</organism>
<keyword evidence="3" id="KW-0732">Signal</keyword>
<feature type="transmembrane region" description="Helical" evidence="2">
    <location>
        <begin position="1449"/>
        <end position="1469"/>
    </location>
</feature>
<dbReference type="GO" id="GO:0005975">
    <property type="term" value="P:carbohydrate metabolic process"/>
    <property type="evidence" value="ECO:0007669"/>
    <property type="project" value="UniProtKB-ARBA"/>
</dbReference>
<dbReference type="InterPro" id="IPR032109">
    <property type="entry name" value="Big_3_5"/>
</dbReference>
<dbReference type="PROSITE" id="PS51318">
    <property type="entry name" value="TAT"/>
    <property type="match status" value="1"/>
</dbReference>
<accession>A0A4Y9QU29</accession>
<sequence>MNHPHPPSSTFRRLLAALTVTLLAAGGVFATGAPALADETVAVSTPTATAEPAQPIEPTEKSEPTEPTESADESAPDAAPEETPAPEVSAPAAEPAPVVEPAPATDSVPVPAPTAPTIAPSASPSPAPSSAPVQAPAPKPAQAAPLAAVAAAPVIAVTPAPASGGAVTVTGSGFAGVSPGIYLGLGPVGLAGFYAGSSSLVSSETVWIAVGNPEGESGAGKSAPMQADGTFSITVTVPAPSTAVPAYALYTSKAHGQGFSDPSQNAITAVTYAPAPLPTPTVTVSKTTNLNPAGDTVTVTGSGFVPNAPTTSGTRPPLAGKFTGAYVTFGRFADVWKPTENAATSARVGLQTYWAVNAEDMATIGGAAAGAIEIKPDGTFQVEVPVSAVNSKDPGTGNYGIYTYPGGGAKYAAFETYTALTFAAPLPTPMVTVSKTTNLNPAGDTVTVTGSGFVPNAPTTSGTRPPLAGKFTGAYVTFGRFADVWKPTENAATSARVGLQTYWAVNAADMATIGGAAAGAIEIKPDGTFQVEVPVSAVNPKDPGTGNYGIYTYPGGGAKYAAFETATSLAFADPTPQPEPDVVTTTTLAVSDAAVTAGSSVSLTATVAPATASGTVTFYEGSTALGDAVPVKDGIAASSATLATVGAAKLSARFAPAAGFAASTSPVVTVTVSSVVVPPVTPTEKGSLTWGIDADFRAYVTGPIASGSVTPGTGATSAGGAFRFAQSGGSFTATTGRGTAEYAGSVRFTGHAGALDLTFSDPILRVTSATAGVLTLSVNGARVDFATANLKAAKRTTVKGATVFTDAPVTLTAAGAAAFDGFYPAGRSLSPLTAVIGAATVTPEPPTDLVATTTTLSASQKSVTAGASVTLTAKVAPTNAKGFVTFYTGGKAIGTPVALSSSSAKTTVKPSTVGAHTFTARFAPASGVAFAASTSSAVTVTVTGAVAPPVAPTAPPASDPTSTGSLRWGIDTAFSSYVTGPIAHGAIAVSGGATAAGGAFQFGQSGGSFDQAAGTGTADYSGAVRFTGHAGALDLTFSNPVLRVTDAASGVLSVSVNGSRVDFATVDLGTASRSSAGGATTFTAAPVTLTAAGATAFNGFYSAGRSLAPLTAVIGAQGAAPAGTGGTVASAPAADAASVTDIPATPPATTGIELDETTLASLVNGDEVTITVGGFEPNETGITVVIYSTPTVLARDLTADASGVVTWTGTLPAALTGTHTLTFQGSTAKGIVLTIPERASVAGQCTVADATLSWGFKESFRGYLTGGIANGDWALTGVTEENGIFGWAGGTGSVDPAASRGSVGYPGTIEFTGHEGALDTTIANPRIELTGPAEGYLLLDVTGTTQQGEPVTAAGIRFATLDLSGDVLTTTDAALTGTAIPAVLTEEGAAAFGTYPAGEALDPVSFTAPLPADCGVAASTADEPVAEAADGDSAAAPASDVEPVSDSSWWIWAVVALLVLAAVAVAVILRRRAVVAARAGKQ</sequence>
<feature type="region of interest" description="Disordered" evidence="1">
    <location>
        <begin position="43"/>
        <end position="138"/>
    </location>
</feature>
<feature type="chain" id="PRO_5038405114" description="Ig-like domain repeat protein" evidence="3">
    <location>
        <begin position="31"/>
        <end position="1482"/>
    </location>
</feature>
<gene>
    <name evidence="6" type="ORF">E4M00_14580</name>
</gene>
<name>A0A4Y9QU29_9MICO</name>
<dbReference type="Gene3D" id="2.60.40.10">
    <property type="entry name" value="Immunoglobulins"/>
    <property type="match status" value="2"/>
</dbReference>
<evidence type="ECO:0000259" key="5">
    <source>
        <dbReference type="Pfam" id="PF16640"/>
    </source>
</evidence>
<feature type="domain" description="Bacterial Ig-like" evidence="5">
    <location>
        <begin position="590"/>
        <end position="673"/>
    </location>
</feature>
<dbReference type="Proteomes" id="UP000298127">
    <property type="component" value="Unassembled WGS sequence"/>
</dbReference>
<feature type="domain" description="Bacterial Ig-like" evidence="5">
    <location>
        <begin position="856"/>
        <end position="943"/>
    </location>
</feature>
<evidence type="ECO:0000259" key="4">
    <source>
        <dbReference type="Pfam" id="PF04213"/>
    </source>
</evidence>
<feature type="signal peptide" evidence="3">
    <location>
        <begin position="1"/>
        <end position="30"/>
    </location>
</feature>
<feature type="domain" description="Htaa" evidence="4">
    <location>
        <begin position="685"/>
        <end position="833"/>
    </location>
</feature>
<evidence type="ECO:0008006" key="8">
    <source>
        <dbReference type="Google" id="ProtNLM"/>
    </source>
</evidence>
<keyword evidence="2" id="KW-0812">Transmembrane</keyword>
<keyword evidence="2" id="KW-1133">Transmembrane helix</keyword>
<dbReference type="InterPro" id="IPR006311">
    <property type="entry name" value="TAT_signal"/>
</dbReference>
<feature type="domain" description="Htaa" evidence="4">
    <location>
        <begin position="964"/>
        <end position="1111"/>
    </location>
</feature>
<feature type="compositionally biased region" description="Low complexity" evidence="1">
    <location>
        <begin position="76"/>
        <end position="122"/>
    </location>
</feature>
<feature type="domain" description="Htaa" evidence="4">
    <location>
        <begin position="1250"/>
        <end position="1407"/>
    </location>
</feature>
<protein>
    <recommendedName>
        <fullName evidence="8">Ig-like domain repeat protein</fullName>
    </recommendedName>
</protein>